<dbReference type="PROSITE" id="PS51375">
    <property type="entry name" value="PPR"/>
    <property type="match status" value="1"/>
</dbReference>
<dbReference type="Gene3D" id="1.25.40.10">
    <property type="entry name" value="Tetratricopeptide repeat domain"/>
    <property type="match status" value="2"/>
</dbReference>
<feature type="region of interest" description="Disordered" evidence="6">
    <location>
        <begin position="30"/>
        <end position="51"/>
    </location>
</feature>
<name>A0A1Y2C8V1_9FUNG</name>
<comment type="subunit">
    <text evidence="4">Binds to mitochondrial small subunit 15S rRNA.</text>
</comment>
<evidence type="ECO:0000256" key="1">
    <source>
        <dbReference type="ARBA" id="ARBA00006192"/>
    </source>
</evidence>
<dbReference type="InterPro" id="IPR011990">
    <property type="entry name" value="TPR-like_helical_dom_sf"/>
</dbReference>
<dbReference type="AlphaFoldDB" id="A0A1Y2C8V1"/>
<evidence type="ECO:0000313" key="7">
    <source>
        <dbReference type="EMBL" id="ORY43463.1"/>
    </source>
</evidence>
<keyword evidence="8" id="KW-1185">Reference proteome</keyword>
<accession>A0A1Y2C8V1</accession>
<comment type="caution">
    <text evidence="7">The sequence shown here is derived from an EMBL/GenBank/DDBJ whole genome shotgun (WGS) entry which is preliminary data.</text>
</comment>
<gene>
    <name evidence="7" type="ORF">BCR33DRAFT_717668</name>
</gene>
<dbReference type="Proteomes" id="UP000193642">
    <property type="component" value="Unassembled WGS sequence"/>
</dbReference>
<sequence length="835" mass="93704">MQRQSLRSFEHILKQNLSLSRLRIRASPFSTASNTKATPKPSSLSQPAPSAPTDLAKAFGFIAAPSSTKHNHFKRRTFKREKLSPSRSFLSLRNAVFAGNAEDAWRYFQTHFLSGNQIHDTAQQYLEANLDRLLVLLSGSLPQFKSPPMVQDKGLHPTCLKFMIEAHHRISNGAVDDSELYEYLSRHNIQLTSELCNMFMEEYAIFGNLEGARKLMARMKVDGIVPSLATYESLVVALTRHVRLDIIERKEFLELLEDMKKYSVKPSVQLFNSLIRWMAEDDVDWNQNEGNGLSALSWFDRMLEEGLVPNLSTATILVQLELKAFNATNEFCEEDYIVRKSSQRQLDTAFAAVENGEIKAIHEAQSDVTISALVERLTKLVLKHGGRNESAAAFVIIVSYLTAQKRVNEAVSILFKMRKMQVRPTSRIYGELLRGALLANNEALVNSISKEMIVDNISPDKYVYHQLIKADFQRGKFEDGLKLLDSLCQLDDDVRSQMYNVDDHLLSDLLTCLGNMGEYEMIFVVYQRIKETAETSIGPLSVSKVLSYTVPRYATDGTKLSDSIPSNVDPSNASLTYKEPSRPNRTTNYYPPISPLQLLSEYTSQSSYQLDTAVCSSAISALIRSKMPASVIPELLQKFESCGMKITPILLCYIAEAFARARNLEGVQWVIRILNETGTEMMGDSPTAKREVWKRVWMAYLSAGSKLGNVDAVEGAIRGICSTCIPKQKRLAETRRARAQGGVIGDEFDLLDEMDRARILRAIDGLLGAKARGRDSRGCKSLLEMMRDQKVVPSLQTLKVLFTKGLEADVNEVMGIDWLKEQMGGAYPTDENGTE</sequence>
<protein>
    <recommendedName>
        <fullName evidence="9">Pentacotripeptide-repeat region of PRORP domain-containing protein</fullName>
    </recommendedName>
</protein>
<dbReference type="PANTHER" id="PTHR47447">
    <property type="entry name" value="OS03G0856100 PROTEIN"/>
    <property type="match status" value="1"/>
</dbReference>
<dbReference type="STRING" id="329046.A0A1Y2C8V1"/>
<dbReference type="InterPro" id="IPR002885">
    <property type="entry name" value="PPR_rpt"/>
</dbReference>
<dbReference type="OrthoDB" id="185373at2759"/>
<comment type="similarity">
    <text evidence="1">Belongs to the CCM1 family.</text>
</comment>
<evidence type="ECO:0000256" key="5">
    <source>
        <dbReference type="PROSITE-ProRule" id="PRU00708"/>
    </source>
</evidence>
<evidence type="ECO:0000256" key="2">
    <source>
        <dbReference type="ARBA" id="ARBA00022737"/>
    </source>
</evidence>
<evidence type="ECO:0008006" key="9">
    <source>
        <dbReference type="Google" id="ProtNLM"/>
    </source>
</evidence>
<keyword evidence="2" id="KW-0677">Repeat</keyword>
<evidence type="ECO:0000256" key="4">
    <source>
        <dbReference type="ARBA" id="ARBA00044511"/>
    </source>
</evidence>
<dbReference type="PANTHER" id="PTHR47447:SF17">
    <property type="entry name" value="OS12G0638900 PROTEIN"/>
    <property type="match status" value="1"/>
</dbReference>
<organism evidence="7 8">
    <name type="scientific">Rhizoclosmatium globosum</name>
    <dbReference type="NCBI Taxonomy" id="329046"/>
    <lineage>
        <taxon>Eukaryota</taxon>
        <taxon>Fungi</taxon>
        <taxon>Fungi incertae sedis</taxon>
        <taxon>Chytridiomycota</taxon>
        <taxon>Chytridiomycota incertae sedis</taxon>
        <taxon>Chytridiomycetes</taxon>
        <taxon>Chytridiales</taxon>
        <taxon>Chytriomycetaceae</taxon>
        <taxon>Rhizoclosmatium</taxon>
    </lineage>
</organism>
<comment type="function">
    <text evidence="3">Regulates mitochondrial small subunit maturation by controlling 15S rRNA 5'-end processing. Localizes to the 5' precursor of the 15S rRNA in a position that is subsequently occupied by mS47 in the mature yeast mtSSU. Uses structure and sequence-specific RNA recognition, binding to a single-stranded region of the precursor and specifically recognizing bases -6 to -1. The exchange of Ccm1 for mS47 is coupled to the irreversible removal of precursor rRNA that is accompanied by conformational changes of the mitoribosomal proteins uS5m and mS26. These conformational changes signal completion of 5'-end rRNA processing through protection of the mature 5'-end of the 15S rRNA and stabilization of mS47. The removal of the 5' precursor together with the dissociation of Ccm1 may be catalyzed by the 5'-3' exoribonuclease Pet127. Involved in the specific removal of group I introns in mitochondrial encoded transcripts.</text>
</comment>
<proteinExistence type="inferred from homology"/>
<feature type="repeat" description="PPR" evidence="5">
    <location>
        <begin position="192"/>
        <end position="226"/>
    </location>
</feature>
<evidence type="ECO:0000256" key="3">
    <source>
        <dbReference type="ARBA" id="ARBA00044493"/>
    </source>
</evidence>
<dbReference type="Pfam" id="PF13812">
    <property type="entry name" value="PPR_3"/>
    <property type="match status" value="1"/>
</dbReference>
<dbReference type="EMBL" id="MCGO01000025">
    <property type="protein sequence ID" value="ORY43463.1"/>
    <property type="molecule type" value="Genomic_DNA"/>
</dbReference>
<evidence type="ECO:0000256" key="6">
    <source>
        <dbReference type="SAM" id="MobiDB-lite"/>
    </source>
</evidence>
<feature type="compositionally biased region" description="Low complexity" evidence="6">
    <location>
        <begin position="39"/>
        <end position="51"/>
    </location>
</feature>
<reference evidence="7 8" key="1">
    <citation type="submission" date="2016-07" db="EMBL/GenBank/DDBJ databases">
        <title>Pervasive Adenine N6-methylation of Active Genes in Fungi.</title>
        <authorList>
            <consortium name="DOE Joint Genome Institute"/>
            <person name="Mondo S.J."/>
            <person name="Dannebaum R.O."/>
            <person name="Kuo R.C."/>
            <person name="Labutti K."/>
            <person name="Haridas S."/>
            <person name="Kuo A."/>
            <person name="Salamov A."/>
            <person name="Ahrendt S.R."/>
            <person name="Lipzen A."/>
            <person name="Sullivan W."/>
            <person name="Andreopoulos W.B."/>
            <person name="Clum A."/>
            <person name="Lindquist E."/>
            <person name="Daum C."/>
            <person name="Ramamoorthy G.K."/>
            <person name="Gryganskyi A."/>
            <person name="Culley D."/>
            <person name="Magnuson J.K."/>
            <person name="James T.Y."/>
            <person name="O'Malley M.A."/>
            <person name="Stajich J.E."/>
            <person name="Spatafora J.W."/>
            <person name="Visel A."/>
            <person name="Grigoriev I.V."/>
        </authorList>
    </citation>
    <scope>NUCLEOTIDE SEQUENCE [LARGE SCALE GENOMIC DNA]</scope>
    <source>
        <strain evidence="7 8">JEL800</strain>
    </source>
</reference>
<evidence type="ECO:0000313" key="8">
    <source>
        <dbReference type="Proteomes" id="UP000193642"/>
    </source>
</evidence>